<dbReference type="Gene3D" id="2.180.10.10">
    <property type="entry name" value="RHS repeat-associated core"/>
    <property type="match status" value="6"/>
</dbReference>
<dbReference type="InterPro" id="IPR050708">
    <property type="entry name" value="T6SS_VgrG/RHS"/>
</dbReference>
<dbReference type="SUPFAM" id="SSF50960">
    <property type="entry name" value="TolB, C-terminal domain"/>
    <property type="match status" value="1"/>
</dbReference>
<feature type="domain" description="Teneurin-like YD-shell" evidence="4">
    <location>
        <begin position="663"/>
        <end position="828"/>
    </location>
</feature>
<evidence type="ECO:0000313" key="6">
    <source>
        <dbReference type="Proteomes" id="UP000824134"/>
    </source>
</evidence>
<gene>
    <name evidence="5" type="ORF">H9821_00855</name>
</gene>
<feature type="domain" description="DUF6531" evidence="3">
    <location>
        <begin position="271"/>
        <end position="344"/>
    </location>
</feature>
<reference evidence="5" key="1">
    <citation type="journal article" date="2021" name="PeerJ">
        <title>Extensive microbial diversity within the chicken gut microbiome revealed by metagenomics and culture.</title>
        <authorList>
            <person name="Gilroy R."/>
            <person name="Ravi A."/>
            <person name="Getino M."/>
            <person name="Pursley I."/>
            <person name="Horton D.L."/>
            <person name="Alikhan N.F."/>
            <person name="Baker D."/>
            <person name="Gharbi K."/>
            <person name="Hall N."/>
            <person name="Watson M."/>
            <person name="Adriaenssens E.M."/>
            <person name="Foster-Nyarko E."/>
            <person name="Jarju S."/>
            <person name="Secka A."/>
            <person name="Antonio M."/>
            <person name="Oren A."/>
            <person name="Chaudhuri R.R."/>
            <person name="La Ragione R."/>
            <person name="Hildebrand F."/>
            <person name="Pallen M.J."/>
        </authorList>
    </citation>
    <scope>NUCLEOTIDE SEQUENCE</scope>
    <source>
        <strain evidence="5">ChiHjej12B11-9195</strain>
    </source>
</reference>
<dbReference type="Proteomes" id="UP000824134">
    <property type="component" value="Unassembled WGS sequence"/>
</dbReference>
<feature type="domain" description="Teneurin-like YD-shell" evidence="4">
    <location>
        <begin position="1274"/>
        <end position="1382"/>
    </location>
</feature>
<dbReference type="SUPFAM" id="SSF63829">
    <property type="entry name" value="Calcium-dependent phosphotriesterase"/>
    <property type="match status" value="1"/>
</dbReference>
<dbReference type="EMBL" id="DXCN01000010">
    <property type="protein sequence ID" value="HIY94202.1"/>
    <property type="molecule type" value="Genomic_DNA"/>
</dbReference>
<evidence type="ECO:0000259" key="3">
    <source>
        <dbReference type="Pfam" id="PF20148"/>
    </source>
</evidence>
<organism evidence="5 6">
    <name type="scientific">Candidatus Rothia avicola</name>
    <dbReference type="NCBI Taxonomy" id="2840478"/>
    <lineage>
        <taxon>Bacteria</taxon>
        <taxon>Bacillati</taxon>
        <taxon>Actinomycetota</taxon>
        <taxon>Actinomycetes</taxon>
        <taxon>Micrococcales</taxon>
        <taxon>Micrococcaceae</taxon>
        <taxon>Rothia</taxon>
    </lineage>
</organism>
<dbReference type="Pfam" id="PF05593">
    <property type="entry name" value="RHS_repeat"/>
    <property type="match status" value="1"/>
</dbReference>
<proteinExistence type="predicted"/>
<evidence type="ECO:0000256" key="1">
    <source>
        <dbReference type="ARBA" id="ARBA00022737"/>
    </source>
</evidence>
<name>A0A9D2CQ62_9MICC</name>
<accession>A0A9D2CQ62</accession>
<reference evidence="5" key="2">
    <citation type="submission" date="2021-04" db="EMBL/GenBank/DDBJ databases">
        <authorList>
            <person name="Gilroy R."/>
        </authorList>
    </citation>
    <scope>NUCLEOTIDE SEQUENCE</scope>
    <source>
        <strain evidence="5">ChiHjej12B11-9195</strain>
    </source>
</reference>
<dbReference type="InterPro" id="IPR056823">
    <property type="entry name" value="TEN-like_YD-shell"/>
</dbReference>
<dbReference type="PANTHER" id="PTHR32305:SF15">
    <property type="entry name" value="PROTEIN RHSA-RELATED"/>
    <property type="match status" value="1"/>
</dbReference>
<keyword evidence="1" id="KW-0677">Repeat</keyword>
<dbReference type="NCBIfam" id="TIGR01643">
    <property type="entry name" value="YD_repeat_2x"/>
    <property type="match status" value="14"/>
</dbReference>
<dbReference type="Pfam" id="PF20148">
    <property type="entry name" value="DUF6531"/>
    <property type="match status" value="1"/>
</dbReference>
<sequence>MGSLEIPFNRETARSLKDAFALTADALDGQVTRRSAAAEKVLNEFRGPYADVFKTNAETAATDIASISKAMREVGYLMDRAIEAYDEYMEDAQKSDWEEFVDKCRDFFGFNPEEELPPAPSLPPVASPSTSSKDTPSGVIGGAATVSGIPQEIRGGVTDLGILDSLLKDAPGRMTGAVSAYDTACSWAPVNVGNIPQALTDWLDANKTEQTWLGKIADELERISGDPAAAASVPYSTIEAAVGNTSELSRKSIKVDTPTIHGSEGAAGYIGDPVNAASGNFIEPETDLAFTGASATLALTRMYNAGDSNVGVFGLGWSSPLDMRLILTDENATWVKEDGQHLIFPRQGEGWDRAHLHALWLTREDASQLPVELASAPAEVLVVRDNQGEWWAFTPAGEWLAHGATTGDAVTATRNASGEITRLQHVRGRFIDIEYSDGRVAYAQSHDGTRVEYFYSVSGLLTGVSTPVGTRYYAHNEENLICSVTAADGTVEVENFYDSLGRVRSQKYPHGVVRKYSYLSNGVTLVTNEDGSHANSWISDSHGRLVGMIDAQGNRQSMAYDTFNNRVSVTERDGSMTVRAYNKRGLLTREVTPEGADFTYEYDEHDRITTLVTASGAVVSYEYADASGADRNPSTLADALGGRTEMVWEQGLLTSMVGPTGVAMTLTYDAFGDIVGVTNALGNRVSFERDSAGRVTKIVTPLGHTTSFTYDVAGQLLAREDADGALWRFTYGAGGQVKTVTDPLGAVTTLEYNSAGEVAQVIDPLGRETTQTFDAMGNIKSVLTAGGARWSFEYDELMQATAAIDPLGNKWLREFDVNGELAALVDPTGVRTTVDQKRQAGIAQMKDAFGTYTSHYDSYGRLVKDTGADGSEEIYTHDAAGNVVEILDAEGNLTLIGRDARGQITSITSPEGRVTTFTYDECGRPETMTEPTGVVTTLEYDADSRVVVRSTSAGEREELTYDAASRVIVQRTNSSTARYAYDACGRLTYAADLKFGIRRFAYDAAGQLICATNGLGGKTRYTYTPDGQVASMTDPTGAVSTFTYDAAGQLVSSRDALGRVTTARYDKAGRLLGTTSPDGDRLEYTYDGAGMLATTRFNAQLLSRVERDAVSRTTRVFDYTGYGVSLVGEGQGAPVVHTLVADRLGRLAEHSTRGGLVGDGHSVRISYTPDGNRRAVDVDGVLTEYSYDEGTGLLSSLVRGASGESVFYHYDQGGRLSRVTDRSGAVLRSFDVVPTAVRVSEDQGDSTDAGQPAYQADGGWAWVEQSTTASGEQVTRRTYYSAEGLVIGVDDSADGLRLFTYDDAHQLTGVVSSAGTHSFVYNDAGFLTREVTAAGVTREYSYDAAGQLVRLEDSEAGVSEFVYDGLGRRVQHRRADGSVRDFGFSPVGLLAQVSDDGAPVVRLWNDALGQSAGVVGVDGSVPCELVWDLAAGMPTVLGAGGVPVSLAAGVGVDVLGARGVDPFGVSPVVWGFGSGVAGGVTVAGSVQVAGVEVLGVRAYDAVSRGFLSVDPVVSPVGAGWGANVYSFVGNAPSVLVDPWGLSPMTAAQLREYREDVSGRVVERLGKGLADFARDNAGWIALGVAAVGVAALAVSGPVGWGILTGMLISGGIESGSQWLSGEPIDWKKVALSASIGGIAGGFGAGVAGLVTKLGSSVFGSGVRAMAGRLPGAVSRAAGWVQKAGSYSVRGFADAYVEAGVDTSLTYVTDGHHVTAGGLAQAWGVPAVSNALVPKPVSKGADAVLRKTGWDAAEGVAAKGRALASDGLGNFVNGVASYSGAPMTYSAQFESYQGKDYTGPGWDPNKAWQQGVKEIAKGGASSSRPVESLKSVSFDVKSGGGFDYGGAVRDLSLLGSGASGVQTSVGVMVENVREDSGE</sequence>
<evidence type="ECO:0008006" key="7">
    <source>
        <dbReference type="Google" id="ProtNLM"/>
    </source>
</evidence>
<evidence type="ECO:0000313" key="5">
    <source>
        <dbReference type="EMBL" id="HIY94202.1"/>
    </source>
</evidence>
<comment type="caution">
    <text evidence="5">The sequence shown here is derived from an EMBL/GenBank/DDBJ whole genome shotgun (WGS) entry which is preliminary data.</text>
</comment>
<feature type="region of interest" description="Disordered" evidence="2">
    <location>
        <begin position="112"/>
        <end position="138"/>
    </location>
</feature>
<feature type="domain" description="Teneurin-like YD-shell" evidence="4">
    <location>
        <begin position="916"/>
        <end position="1097"/>
    </location>
</feature>
<dbReference type="Pfam" id="PF25023">
    <property type="entry name" value="TEN_YD-shell"/>
    <property type="match status" value="4"/>
</dbReference>
<feature type="domain" description="Teneurin-like YD-shell" evidence="4">
    <location>
        <begin position="489"/>
        <end position="656"/>
    </location>
</feature>
<dbReference type="PANTHER" id="PTHR32305">
    <property type="match status" value="1"/>
</dbReference>
<dbReference type="InterPro" id="IPR045351">
    <property type="entry name" value="DUF6531"/>
</dbReference>
<evidence type="ECO:0000256" key="2">
    <source>
        <dbReference type="SAM" id="MobiDB-lite"/>
    </source>
</evidence>
<protein>
    <recommendedName>
        <fullName evidence="7">Type IV secretion protein Rhs</fullName>
    </recommendedName>
</protein>
<dbReference type="InterPro" id="IPR006530">
    <property type="entry name" value="YD"/>
</dbReference>
<dbReference type="InterPro" id="IPR031325">
    <property type="entry name" value="RHS_repeat"/>
</dbReference>
<dbReference type="SUPFAM" id="SSF69304">
    <property type="entry name" value="Tricorn protease N-terminal domain"/>
    <property type="match status" value="1"/>
</dbReference>
<evidence type="ECO:0000259" key="4">
    <source>
        <dbReference type="Pfam" id="PF25023"/>
    </source>
</evidence>
<feature type="compositionally biased region" description="Pro residues" evidence="2">
    <location>
        <begin position="117"/>
        <end position="126"/>
    </location>
</feature>